<comment type="caution">
    <text evidence="2">The sequence shown here is derived from an EMBL/GenBank/DDBJ whole genome shotgun (WGS) entry which is preliminary data.</text>
</comment>
<organism evidence="2 3">
    <name type="scientific">Prorocentrum cordatum</name>
    <dbReference type="NCBI Taxonomy" id="2364126"/>
    <lineage>
        <taxon>Eukaryota</taxon>
        <taxon>Sar</taxon>
        <taxon>Alveolata</taxon>
        <taxon>Dinophyceae</taxon>
        <taxon>Prorocentrales</taxon>
        <taxon>Prorocentraceae</taxon>
        <taxon>Prorocentrum</taxon>
    </lineage>
</organism>
<accession>A0ABN9WJR0</accession>
<evidence type="ECO:0008006" key="4">
    <source>
        <dbReference type="Google" id="ProtNLM"/>
    </source>
</evidence>
<name>A0ABN9WJR0_9DINO</name>
<feature type="region of interest" description="Disordered" evidence="1">
    <location>
        <begin position="570"/>
        <end position="598"/>
    </location>
</feature>
<keyword evidence="3" id="KW-1185">Reference proteome</keyword>
<feature type="compositionally biased region" description="Basic and acidic residues" evidence="1">
    <location>
        <begin position="274"/>
        <end position="286"/>
    </location>
</feature>
<proteinExistence type="predicted"/>
<feature type="non-terminal residue" evidence="2">
    <location>
        <position position="767"/>
    </location>
</feature>
<gene>
    <name evidence="2" type="ORF">PCOR1329_LOCUS68027</name>
</gene>
<feature type="region of interest" description="Disordered" evidence="1">
    <location>
        <begin position="258"/>
        <end position="286"/>
    </location>
</feature>
<sequence length="767" mass="84843">GVSGGGAAAASRFARVEPSLWQTCQAPPKNSAGRLGPRSSRRIAQSYLVKEAVRVAEEAMAKKPRAFMGAEGQSDNVMLSDAALGTAANVLAALLAAVENPIFVGRLGRAMGNAANAVHDFLSVARRETSMFALAVSGAPVVGLSPLLAPHFSEASFRAVAMQSGGGEVARGLDVAMPGGLRPEDQAPPEDRWEKVQQYRKPTALRDEDSLVAWLAVQDEWFREQWGSVPEEDLRDPNSALEAWESLAEDILRVMVKRHPETDQTPATGKRKQDRQLRPYQRRHDTEVQCHAKEHSIWRYLTLMGELDRRWDSTTAAEAGRLARGLGLRGNRAEKRKKAAFLETALEQIQKERCTRGSKAMWRPTGAAVRSGDHLYTHGAAASVVREHFAKHFAECGSGSDKAAYMEQYAHELAVMRNAIQIRNGRESGWRDQIHVYRNCDDPTVVEYRRALRKMVGMAPGTDGWRAEELLLLPHSALEVLIALFCRLEDSMADAPRIDRLRPISIATTAWQAWARCRREQIADWLRPIWLPTLAGGMADRTIETILEPILELTEACRARNLWEELAVAREPEDEAEHQPQQQPNPPEPPQQAAAEEAQHDLHIRTLDFASAFDRASVDIVLAIWAELGIPEHVLRGVRAIWTQQQKYIELGSTVCPDPLTVNESLPGDPLSILAMATLLCATYRRLNRRAPHGRHALCADDRTAASHNPDDLEIAEQARQELEQCTALHTAPEKTSSLTALAGKPPPQTEVKVLGLHLAVHGQTSQ</sequence>
<feature type="non-terminal residue" evidence="2">
    <location>
        <position position="1"/>
    </location>
</feature>
<dbReference type="Proteomes" id="UP001189429">
    <property type="component" value="Unassembled WGS sequence"/>
</dbReference>
<evidence type="ECO:0000256" key="1">
    <source>
        <dbReference type="SAM" id="MobiDB-lite"/>
    </source>
</evidence>
<dbReference type="EMBL" id="CAUYUJ010018845">
    <property type="protein sequence ID" value="CAK0886760.1"/>
    <property type="molecule type" value="Genomic_DNA"/>
</dbReference>
<evidence type="ECO:0000313" key="2">
    <source>
        <dbReference type="EMBL" id="CAK0886760.1"/>
    </source>
</evidence>
<reference evidence="2" key="1">
    <citation type="submission" date="2023-10" db="EMBL/GenBank/DDBJ databases">
        <authorList>
            <person name="Chen Y."/>
            <person name="Shah S."/>
            <person name="Dougan E. K."/>
            <person name="Thang M."/>
            <person name="Chan C."/>
        </authorList>
    </citation>
    <scope>NUCLEOTIDE SEQUENCE [LARGE SCALE GENOMIC DNA]</scope>
</reference>
<protein>
    <recommendedName>
        <fullName evidence="4">Reverse transcriptase domain-containing protein</fullName>
    </recommendedName>
</protein>
<evidence type="ECO:0000313" key="3">
    <source>
        <dbReference type="Proteomes" id="UP001189429"/>
    </source>
</evidence>